<keyword evidence="2" id="KW-1133">Transmembrane helix</keyword>
<dbReference type="GO" id="GO:0003677">
    <property type="term" value="F:DNA binding"/>
    <property type="evidence" value="ECO:0007669"/>
    <property type="project" value="UniProtKB-KW"/>
</dbReference>
<keyword evidence="5" id="KW-1185">Reference proteome</keyword>
<dbReference type="Pfam" id="PF07282">
    <property type="entry name" value="Cas12f1-like_TNB"/>
    <property type="match status" value="1"/>
</dbReference>
<dbReference type="EMBL" id="BMNL01000002">
    <property type="protein sequence ID" value="GGP20449.1"/>
    <property type="molecule type" value="Genomic_DNA"/>
</dbReference>
<accession>A0A830GVJ9</accession>
<evidence type="ECO:0000313" key="4">
    <source>
        <dbReference type="EMBL" id="GGP20449.1"/>
    </source>
</evidence>
<keyword evidence="2" id="KW-0472">Membrane</keyword>
<reference evidence="4" key="2">
    <citation type="submission" date="2020-09" db="EMBL/GenBank/DDBJ databases">
        <authorList>
            <person name="Sun Q."/>
            <person name="Ohkuma M."/>
        </authorList>
    </citation>
    <scope>NUCLEOTIDE SEQUENCE</scope>
    <source>
        <strain evidence="4">JCM 10088</strain>
    </source>
</reference>
<keyword evidence="1" id="KW-0238">DNA-binding</keyword>
<dbReference type="Proteomes" id="UP000610960">
    <property type="component" value="Unassembled WGS sequence"/>
</dbReference>
<comment type="caution">
    <text evidence="4">The sequence shown here is derived from an EMBL/GenBank/DDBJ whole genome shotgun (WGS) entry which is preliminary data.</text>
</comment>
<dbReference type="InterPro" id="IPR010095">
    <property type="entry name" value="Cas12f1-like_TNB"/>
</dbReference>
<name>A0A830GVJ9_9CREN</name>
<evidence type="ECO:0000313" key="5">
    <source>
        <dbReference type="Proteomes" id="UP000610960"/>
    </source>
</evidence>
<dbReference type="AlphaFoldDB" id="A0A830GVJ9"/>
<gene>
    <name evidence="4" type="ORF">GCM10007981_08570</name>
</gene>
<reference evidence="4" key="1">
    <citation type="journal article" date="2014" name="Int. J. Syst. Evol. Microbiol.">
        <title>Complete genome sequence of Corynebacterium casei LMG S-19264T (=DSM 44701T), isolated from a smear-ripened cheese.</title>
        <authorList>
            <consortium name="US DOE Joint Genome Institute (JGI-PGF)"/>
            <person name="Walter F."/>
            <person name="Albersmeier A."/>
            <person name="Kalinowski J."/>
            <person name="Ruckert C."/>
        </authorList>
    </citation>
    <scope>NUCLEOTIDE SEQUENCE</scope>
    <source>
        <strain evidence="4">JCM 10088</strain>
    </source>
</reference>
<evidence type="ECO:0000259" key="3">
    <source>
        <dbReference type="Pfam" id="PF07282"/>
    </source>
</evidence>
<keyword evidence="2" id="KW-0812">Transmembrane</keyword>
<sequence length="332" mass="37021">MNTTYIPYTGKNRGSPCRLGKRFRNPGNPSEHMFLGMDVNRASIDVAIIGCIDVINVFIKVLSSELKSLGLAYAINNVGLIDEYLISHAKIILPSFNDNEVEKLLSAIFSSAHKRIDMEWLDLLRVGATEFRRFLSRERKLDMKLSVIAMRRAMEFVANMGIHPIIGMEALHSMNKLGAMYDFEMDFDGLLHNIELSLEVNPLSSIQIEAELGGSTNMRWRGSLLEGSLAELILINPARTSGFCSNCMRLGLMSEVRRFGRRNVLCAGCGIILDRDENASISIAIITMMLALHGTRFRRHCRGIIFNGGYCLASLCTFLGGQTLGPPWWATP</sequence>
<protein>
    <recommendedName>
        <fullName evidence="3">Cas12f1-like TNB domain-containing protein</fullName>
    </recommendedName>
</protein>
<organism evidence="4 5">
    <name type="scientific">Thermocladium modestius</name>
    <dbReference type="NCBI Taxonomy" id="62609"/>
    <lineage>
        <taxon>Archaea</taxon>
        <taxon>Thermoproteota</taxon>
        <taxon>Thermoprotei</taxon>
        <taxon>Thermoproteales</taxon>
        <taxon>Thermoproteaceae</taxon>
        <taxon>Thermocladium</taxon>
    </lineage>
</organism>
<evidence type="ECO:0000256" key="1">
    <source>
        <dbReference type="ARBA" id="ARBA00023125"/>
    </source>
</evidence>
<evidence type="ECO:0000256" key="2">
    <source>
        <dbReference type="SAM" id="Phobius"/>
    </source>
</evidence>
<feature type="transmembrane region" description="Helical" evidence="2">
    <location>
        <begin position="304"/>
        <end position="324"/>
    </location>
</feature>
<feature type="domain" description="Cas12f1-like TNB" evidence="3">
    <location>
        <begin position="231"/>
        <end position="283"/>
    </location>
</feature>
<proteinExistence type="predicted"/>